<dbReference type="EMBL" id="CAJPEV010000796">
    <property type="protein sequence ID" value="CAG0888605.1"/>
    <property type="molecule type" value="Genomic_DNA"/>
</dbReference>
<feature type="transmembrane region" description="Helical" evidence="14">
    <location>
        <begin position="590"/>
        <end position="613"/>
    </location>
</feature>
<keyword evidence="7" id="KW-0915">Sodium</keyword>
<keyword evidence="10 12" id="KW-0739">Sodium transport</keyword>
<keyword evidence="5 12" id="KW-0812">Transmembrane</keyword>
<keyword evidence="8 12" id="KW-0406">Ion transport</keyword>
<sequence length="682" mass="74127">MTFLWLAVFLAGAILTGYSVYQVVADYLSYPVITYVSMSHSQKMPFPAVTVCNSNPIVCYKLAQFRDQLPELWNASGCQIAPTMFTQLGWLQSPPFDQEGFKAALDRYLQEAENMTELVFALVEDSITYAENSSLLNFMSGRNKTTRLNALLNTLLYVAPEKLKAGNVSKAFDALMIYLPGPASQPQPNAVSGAPNQEPMAATYEGTGPAPTDFPFTNASNPSSTIGDLTFPASTNANDTIAALPSTAIPVPNDTTAATSTTTVTASSTTAALASNQTISTSNGNEQNPTLLQRRKRLAPGPGGIQGPPPDFQGDDPHGFGVVNMSFATDDYLNLILTPLYGACFMFNAAWNPNDSNAGKRISGKTGEETGLSLELFVDQENYIANPISASAGARVTIHSPDQLPNPVEQGYFVQPSTHTVFALQIVNMSRLPSPYSTDCVTDWTQTDYEPLPPTFNLNVSLGYSQVQCERLRQTAEIARNCSCRNPEVQDYFLHNGISYRGLNSCDINVGGEVIKLNNTLLNRVAVNLGLDDVLGSIQNDPAAYATTKENIQKDMLKVEIFFRSLNLQTIQEQPKYDLNGVVSNLGGVFGIYLGMCVVMLIEVLEFLAFLLYDIARHFLGKDSRAEPEENGGRLKGMESGARPGPSVSQGTKAFDRIIASMYPIPEAHSPPVCHREVWGSR</sequence>
<dbReference type="Gene3D" id="2.60.470.10">
    <property type="entry name" value="Acid-sensing ion channels like domains"/>
    <property type="match status" value="1"/>
</dbReference>
<evidence type="ECO:0000313" key="16">
    <source>
        <dbReference type="Proteomes" id="UP000677054"/>
    </source>
</evidence>
<evidence type="ECO:0000256" key="8">
    <source>
        <dbReference type="ARBA" id="ARBA00023065"/>
    </source>
</evidence>
<dbReference type="GO" id="GO:0015280">
    <property type="term" value="F:ligand-gated sodium channel activity"/>
    <property type="evidence" value="ECO:0007669"/>
    <property type="project" value="TreeGrafter"/>
</dbReference>
<evidence type="ECO:0000256" key="1">
    <source>
        <dbReference type="ARBA" id="ARBA00004141"/>
    </source>
</evidence>
<feature type="region of interest" description="Disordered" evidence="13">
    <location>
        <begin position="297"/>
        <end position="316"/>
    </location>
</feature>
<reference evidence="15" key="1">
    <citation type="submission" date="2020-11" db="EMBL/GenBank/DDBJ databases">
        <authorList>
            <person name="Tran Van P."/>
        </authorList>
    </citation>
    <scope>NUCLEOTIDE SEQUENCE</scope>
</reference>
<accession>A0A7R8XDF1</accession>
<evidence type="ECO:0000256" key="4">
    <source>
        <dbReference type="ARBA" id="ARBA00022461"/>
    </source>
</evidence>
<dbReference type="PANTHER" id="PTHR11690:SF248">
    <property type="entry name" value="PICKPOCKET 17, ISOFORM A"/>
    <property type="match status" value="1"/>
</dbReference>
<dbReference type="GO" id="GO:0005886">
    <property type="term" value="C:plasma membrane"/>
    <property type="evidence" value="ECO:0007669"/>
    <property type="project" value="TreeGrafter"/>
</dbReference>
<feature type="region of interest" description="Disordered" evidence="13">
    <location>
        <begin position="626"/>
        <end position="649"/>
    </location>
</feature>
<keyword evidence="11 12" id="KW-0407">Ion channel</keyword>
<keyword evidence="6 14" id="KW-1133">Transmembrane helix</keyword>
<dbReference type="PANTHER" id="PTHR11690">
    <property type="entry name" value="AMILORIDE-SENSITIVE SODIUM CHANNEL-RELATED"/>
    <property type="match status" value="1"/>
</dbReference>
<dbReference type="Proteomes" id="UP000677054">
    <property type="component" value="Unassembled WGS sequence"/>
</dbReference>
<comment type="subcellular location">
    <subcellularLocation>
        <location evidence="1">Membrane</location>
        <topology evidence="1">Multi-pass membrane protein</topology>
    </subcellularLocation>
</comment>
<dbReference type="EMBL" id="LR900313">
    <property type="protein sequence ID" value="CAD7245175.1"/>
    <property type="molecule type" value="Genomic_DNA"/>
</dbReference>
<dbReference type="PRINTS" id="PR01078">
    <property type="entry name" value="AMINACHANNEL"/>
</dbReference>
<evidence type="ECO:0000256" key="11">
    <source>
        <dbReference type="ARBA" id="ARBA00023303"/>
    </source>
</evidence>
<proteinExistence type="inferred from homology"/>
<gene>
    <name evidence="15" type="ORF">DSTB1V02_LOCUS5050</name>
</gene>
<name>A0A7R8XDF1_9CRUS</name>
<feature type="compositionally biased region" description="Basic and acidic residues" evidence="13">
    <location>
        <begin position="626"/>
        <end position="637"/>
    </location>
</feature>
<keyword evidence="4 12" id="KW-0894">Sodium channel</keyword>
<evidence type="ECO:0000256" key="14">
    <source>
        <dbReference type="SAM" id="Phobius"/>
    </source>
</evidence>
<evidence type="ECO:0000256" key="6">
    <source>
        <dbReference type="ARBA" id="ARBA00022989"/>
    </source>
</evidence>
<evidence type="ECO:0000256" key="7">
    <source>
        <dbReference type="ARBA" id="ARBA00023053"/>
    </source>
</evidence>
<dbReference type="AlphaFoldDB" id="A0A7R8XDF1"/>
<dbReference type="OrthoDB" id="6021021at2759"/>
<organism evidence="15">
    <name type="scientific">Darwinula stevensoni</name>
    <dbReference type="NCBI Taxonomy" id="69355"/>
    <lineage>
        <taxon>Eukaryota</taxon>
        <taxon>Metazoa</taxon>
        <taxon>Ecdysozoa</taxon>
        <taxon>Arthropoda</taxon>
        <taxon>Crustacea</taxon>
        <taxon>Oligostraca</taxon>
        <taxon>Ostracoda</taxon>
        <taxon>Podocopa</taxon>
        <taxon>Podocopida</taxon>
        <taxon>Darwinulocopina</taxon>
        <taxon>Darwinuloidea</taxon>
        <taxon>Darwinulidae</taxon>
        <taxon>Darwinula</taxon>
    </lineage>
</organism>
<keyword evidence="3 12" id="KW-0813">Transport</keyword>
<dbReference type="Pfam" id="PF00858">
    <property type="entry name" value="ASC"/>
    <property type="match status" value="3"/>
</dbReference>
<evidence type="ECO:0000256" key="5">
    <source>
        <dbReference type="ARBA" id="ARBA00022692"/>
    </source>
</evidence>
<protein>
    <submittedName>
        <fullName evidence="15">Uncharacterized protein</fullName>
    </submittedName>
</protein>
<evidence type="ECO:0000256" key="10">
    <source>
        <dbReference type="ARBA" id="ARBA00023201"/>
    </source>
</evidence>
<evidence type="ECO:0000256" key="12">
    <source>
        <dbReference type="RuleBase" id="RU000679"/>
    </source>
</evidence>
<keyword evidence="9 14" id="KW-0472">Membrane</keyword>
<evidence type="ECO:0000256" key="3">
    <source>
        <dbReference type="ARBA" id="ARBA00022448"/>
    </source>
</evidence>
<keyword evidence="16" id="KW-1185">Reference proteome</keyword>
<dbReference type="InterPro" id="IPR001873">
    <property type="entry name" value="ENaC"/>
</dbReference>
<evidence type="ECO:0000256" key="2">
    <source>
        <dbReference type="ARBA" id="ARBA00007193"/>
    </source>
</evidence>
<evidence type="ECO:0000256" key="13">
    <source>
        <dbReference type="SAM" id="MobiDB-lite"/>
    </source>
</evidence>
<dbReference type="Gene3D" id="1.10.287.770">
    <property type="entry name" value="YojJ-like"/>
    <property type="match status" value="1"/>
</dbReference>
<comment type="similarity">
    <text evidence="2 12">Belongs to the amiloride-sensitive sodium channel (TC 1.A.6) family.</text>
</comment>
<evidence type="ECO:0000256" key="9">
    <source>
        <dbReference type="ARBA" id="ARBA00023136"/>
    </source>
</evidence>
<evidence type="ECO:0000313" key="15">
    <source>
        <dbReference type="EMBL" id="CAD7245175.1"/>
    </source>
</evidence>